<keyword evidence="6" id="KW-1185">Reference proteome</keyword>
<accession>A0A1X2GHK1</accession>
<keyword evidence="3" id="KW-1133">Transmembrane helix</keyword>
<evidence type="ECO:0000313" key="5">
    <source>
        <dbReference type="EMBL" id="ORX54025.1"/>
    </source>
</evidence>
<dbReference type="InterPro" id="IPR050769">
    <property type="entry name" value="NAT_camello-type"/>
</dbReference>
<sequence length="294" mass="33596">MPFPAWVATAAKIFVTVAWVIVTFAGLFVLTDRLDTVDRIEHGRQNDLHDPEIDYMNIIKEEHVVSDGATANDETDADETDDNDEKTAKTSKKRVTFDKDTKPATETVRRPREPPTQSHFWVLQMDNQLCGMVGLVQYTETQYDRRPRVTPGWKKMGQLFCGRYGLTVPHVFEFDPYQNPRVVAEAHAPHTASLQRLAVKQEFQGCGLSTLLMNRALAWAHQQGLTHVYAVTNEMQSTAATILKDRHQFVRVKKERTGWFGQHEITWVCSVEEWYVKNANPNDTLFKDTDPTSS</sequence>
<dbReference type="InterPro" id="IPR000182">
    <property type="entry name" value="GNAT_dom"/>
</dbReference>
<dbReference type="STRING" id="101127.A0A1X2GHK1"/>
<evidence type="ECO:0000259" key="4">
    <source>
        <dbReference type="PROSITE" id="PS51186"/>
    </source>
</evidence>
<keyword evidence="3" id="KW-0812">Transmembrane</keyword>
<evidence type="ECO:0000256" key="2">
    <source>
        <dbReference type="SAM" id="MobiDB-lite"/>
    </source>
</evidence>
<dbReference type="SUPFAM" id="SSF55729">
    <property type="entry name" value="Acyl-CoA N-acyltransferases (Nat)"/>
    <property type="match status" value="1"/>
</dbReference>
<feature type="compositionally biased region" description="Basic and acidic residues" evidence="2">
    <location>
        <begin position="95"/>
        <end position="113"/>
    </location>
</feature>
<feature type="transmembrane region" description="Helical" evidence="3">
    <location>
        <begin position="6"/>
        <end position="30"/>
    </location>
</feature>
<dbReference type="Gene3D" id="3.40.630.30">
    <property type="match status" value="1"/>
</dbReference>
<protein>
    <recommendedName>
        <fullName evidence="4">N-acetyltransferase domain-containing protein</fullName>
    </recommendedName>
</protein>
<keyword evidence="1" id="KW-0808">Transferase</keyword>
<comment type="caution">
    <text evidence="5">The sequence shown here is derived from an EMBL/GenBank/DDBJ whole genome shotgun (WGS) entry which is preliminary data.</text>
</comment>
<dbReference type="GO" id="GO:0008080">
    <property type="term" value="F:N-acetyltransferase activity"/>
    <property type="evidence" value="ECO:0007669"/>
    <property type="project" value="InterPro"/>
</dbReference>
<dbReference type="Pfam" id="PF00583">
    <property type="entry name" value="Acetyltransf_1"/>
    <property type="match status" value="1"/>
</dbReference>
<evidence type="ECO:0000256" key="3">
    <source>
        <dbReference type="SAM" id="Phobius"/>
    </source>
</evidence>
<dbReference type="PROSITE" id="PS51186">
    <property type="entry name" value="GNAT"/>
    <property type="match status" value="1"/>
</dbReference>
<evidence type="ECO:0000256" key="1">
    <source>
        <dbReference type="ARBA" id="ARBA00022679"/>
    </source>
</evidence>
<dbReference type="PANTHER" id="PTHR13947:SF37">
    <property type="entry name" value="LD18367P"/>
    <property type="match status" value="1"/>
</dbReference>
<name>A0A1X2GHK1_9FUNG</name>
<feature type="domain" description="N-acetyltransferase" evidence="4">
    <location>
        <begin position="81"/>
        <end position="291"/>
    </location>
</feature>
<organism evidence="5 6">
    <name type="scientific">Hesseltinella vesiculosa</name>
    <dbReference type="NCBI Taxonomy" id="101127"/>
    <lineage>
        <taxon>Eukaryota</taxon>
        <taxon>Fungi</taxon>
        <taxon>Fungi incertae sedis</taxon>
        <taxon>Mucoromycota</taxon>
        <taxon>Mucoromycotina</taxon>
        <taxon>Mucoromycetes</taxon>
        <taxon>Mucorales</taxon>
        <taxon>Cunninghamellaceae</taxon>
        <taxon>Hesseltinella</taxon>
    </lineage>
</organism>
<feature type="compositionally biased region" description="Acidic residues" evidence="2">
    <location>
        <begin position="73"/>
        <end position="84"/>
    </location>
</feature>
<keyword evidence="3" id="KW-0472">Membrane</keyword>
<reference evidence="5 6" key="1">
    <citation type="submission" date="2016-07" db="EMBL/GenBank/DDBJ databases">
        <title>Pervasive Adenine N6-methylation of Active Genes in Fungi.</title>
        <authorList>
            <consortium name="DOE Joint Genome Institute"/>
            <person name="Mondo S.J."/>
            <person name="Dannebaum R.O."/>
            <person name="Kuo R.C."/>
            <person name="Labutti K."/>
            <person name="Haridas S."/>
            <person name="Kuo A."/>
            <person name="Salamov A."/>
            <person name="Ahrendt S.R."/>
            <person name="Lipzen A."/>
            <person name="Sullivan W."/>
            <person name="Andreopoulos W.B."/>
            <person name="Clum A."/>
            <person name="Lindquist E."/>
            <person name="Daum C."/>
            <person name="Ramamoorthy G.K."/>
            <person name="Gryganskyi A."/>
            <person name="Culley D."/>
            <person name="Magnuson J.K."/>
            <person name="James T.Y."/>
            <person name="O'Malley M.A."/>
            <person name="Stajich J.E."/>
            <person name="Spatafora J.W."/>
            <person name="Visel A."/>
            <person name="Grigoriev I.V."/>
        </authorList>
    </citation>
    <scope>NUCLEOTIDE SEQUENCE [LARGE SCALE GENOMIC DNA]</scope>
    <source>
        <strain evidence="5 6">NRRL 3301</strain>
    </source>
</reference>
<dbReference type="OrthoDB" id="2317955at2759"/>
<dbReference type="Proteomes" id="UP000242146">
    <property type="component" value="Unassembled WGS sequence"/>
</dbReference>
<dbReference type="AlphaFoldDB" id="A0A1X2GHK1"/>
<feature type="region of interest" description="Disordered" evidence="2">
    <location>
        <begin position="66"/>
        <end position="117"/>
    </location>
</feature>
<evidence type="ECO:0000313" key="6">
    <source>
        <dbReference type="Proteomes" id="UP000242146"/>
    </source>
</evidence>
<dbReference type="EMBL" id="MCGT01000014">
    <property type="protein sequence ID" value="ORX54025.1"/>
    <property type="molecule type" value="Genomic_DNA"/>
</dbReference>
<dbReference type="PANTHER" id="PTHR13947">
    <property type="entry name" value="GNAT FAMILY N-ACETYLTRANSFERASE"/>
    <property type="match status" value="1"/>
</dbReference>
<proteinExistence type="predicted"/>
<gene>
    <name evidence="5" type="ORF">DM01DRAFT_1335875</name>
</gene>
<dbReference type="InterPro" id="IPR016181">
    <property type="entry name" value="Acyl_CoA_acyltransferase"/>
</dbReference>
<dbReference type="CDD" id="cd04301">
    <property type="entry name" value="NAT_SF"/>
    <property type="match status" value="1"/>
</dbReference>